<dbReference type="AlphaFoldDB" id="A0A326RYH1"/>
<gene>
    <name evidence="1" type="ORF">CLV31_101242</name>
</gene>
<protein>
    <submittedName>
        <fullName evidence="1">Uncharacterized protein</fullName>
    </submittedName>
</protein>
<proteinExistence type="predicted"/>
<evidence type="ECO:0000313" key="1">
    <source>
        <dbReference type="EMBL" id="PZV87369.1"/>
    </source>
</evidence>
<accession>A0A326RYH1</accession>
<name>A0A326RYH1_9BACT</name>
<reference evidence="1 2" key="1">
    <citation type="submission" date="2018-06" db="EMBL/GenBank/DDBJ databases">
        <title>Genomic Encyclopedia of Archaeal and Bacterial Type Strains, Phase II (KMG-II): from individual species to whole genera.</title>
        <authorList>
            <person name="Goeker M."/>
        </authorList>
    </citation>
    <scope>NUCLEOTIDE SEQUENCE [LARGE SCALE GENOMIC DNA]</scope>
    <source>
        <strain evidence="1 2">T4</strain>
    </source>
</reference>
<keyword evidence="2" id="KW-1185">Reference proteome</keyword>
<organism evidence="1 2">
    <name type="scientific">Algoriphagus aquaeductus</name>
    <dbReference type="NCBI Taxonomy" id="475299"/>
    <lineage>
        <taxon>Bacteria</taxon>
        <taxon>Pseudomonadati</taxon>
        <taxon>Bacteroidota</taxon>
        <taxon>Cytophagia</taxon>
        <taxon>Cytophagales</taxon>
        <taxon>Cyclobacteriaceae</taxon>
        <taxon>Algoriphagus</taxon>
    </lineage>
</organism>
<comment type="caution">
    <text evidence="1">The sequence shown here is derived from an EMBL/GenBank/DDBJ whole genome shotgun (WGS) entry which is preliminary data.</text>
</comment>
<sequence>MGAVLGIFSCSPTIDQTAVNYSLEIEDSVMINHLGSLYLIDYDSKNDKFLLSDESFYNYVEANKEGEKVFEGRLPVDGPDAIDMALGMGYFRGNIAVATANQGFKLFDQGVSVGAIKIPYAYNSFNFLPKIGLTEWNGGILYPRLLADSLMAAGFTEEFYARGYTDPLFEFQKEGQEVKNLGFLPETSPLRNGNFHGSLVLVYHLQGPNLYLLNWVRPEILKYSAEIGDITAVETVNLGLENWVSYDETPLNNAQNFYETYRKKMPGTVRNIQSVGDYFLVQYQLGIPEEVFATILDGEGRLKSEEVAKINPPLIAVLDKNLKVLAKDLRLPPASNGDFVVTKEGHIVVSKNPNLSETEDPGTILYKLKLKTD</sequence>
<dbReference type="Proteomes" id="UP000248917">
    <property type="component" value="Unassembled WGS sequence"/>
</dbReference>
<dbReference type="EMBL" id="QKTX01000001">
    <property type="protein sequence ID" value="PZV87369.1"/>
    <property type="molecule type" value="Genomic_DNA"/>
</dbReference>
<evidence type="ECO:0000313" key="2">
    <source>
        <dbReference type="Proteomes" id="UP000248917"/>
    </source>
</evidence>